<evidence type="ECO:0000313" key="2">
    <source>
        <dbReference type="EMBL" id="NEM07653.1"/>
    </source>
</evidence>
<comment type="caution">
    <text evidence="2">The sequence shown here is derived from an EMBL/GenBank/DDBJ whole genome shotgun (WGS) entry which is preliminary data.</text>
</comment>
<feature type="signal peptide" evidence="1">
    <location>
        <begin position="1"/>
        <end position="42"/>
    </location>
</feature>
<gene>
    <name evidence="2" type="ORF">GCU54_16780</name>
</gene>
<proteinExistence type="predicted"/>
<feature type="chain" id="PRO_5026723838" evidence="1">
    <location>
        <begin position="43"/>
        <end position="77"/>
    </location>
</feature>
<protein>
    <submittedName>
        <fullName evidence="2">Uncharacterized protein</fullName>
    </submittedName>
</protein>
<dbReference type="EMBL" id="JAAGWE010000029">
    <property type="protein sequence ID" value="NEM07653.1"/>
    <property type="molecule type" value="Genomic_DNA"/>
</dbReference>
<dbReference type="Proteomes" id="UP000471126">
    <property type="component" value="Unassembled WGS sequence"/>
</dbReference>
<reference evidence="2 3" key="1">
    <citation type="submission" date="2019-12" db="EMBL/GenBank/DDBJ databases">
        <title>WGS of CPCC 203550 I12A-02606.</title>
        <authorList>
            <person name="Jiang Z."/>
        </authorList>
    </citation>
    <scope>NUCLEOTIDE SEQUENCE [LARGE SCALE GENOMIC DNA]</scope>
    <source>
        <strain evidence="2 3">I12A-02606</strain>
    </source>
</reference>
<dbReference type="AlphaFoldDB" id="A0A6P0GJX5"/>
<organism evidence="2 3">
    <name type="scientific">Geodermatophilus normandii</name>
    <dbReference type="NCBI Taxonomy" id="1137989"/>
    <lineage>
        <taxon>Bacteria</taxon>
        <taxon>Bacillati</taxon>
        <taxon>Actinomycetota</taxon>
        <taxon>Actinomycetes</taxon>
        <taxon>Geodermatophilales</taxon>
        <taxon>Geodermatophilaceae</taxon>
        <taxon>Geodermatophilus</taxon>
    </lineage>
</organism>
<evidence type="ECO:0000313" key="3">
    <source>
        <dbReference type="Proteomes" id="UP000471126"/>
    </source>
</evidence>
<evidence type="ECO:0000256" key="1">
    <source>
        <dbReference type="SAM" id="SignalP"/>
    </source>
</evidence>
<dbReference type="RefSeq" id="WP_163477722.1">
    <property type="nucleotide sequence ID" value="NZ_JAAGWE010000029.1"/>
</dbReference>
<accession>A0A6P0GJX5</accession>
<keyword evidence="1" id="KW-0732">Signal</keyword>
<sequence>MTTGTATTGRIRRAARRGLAAPALVCVSVLGGAALLAPAAGAAPSATVDIRDLTPPLVAPAGATAALVRTHLAMRAR</sequence>
<name>A0A6P0GJX5_9ACTN</name>